<feature type="chain" id="PRO_5043349264" evidence="3">
    <location>
        <begin position="19"/>
        <end position="419"/>
    </location>
</feature>
<keyword evidence="1" id="KW-0193">Cuticle</keyword>
<gene>
    <name evidence="4" type="ORF">CDAR_61151</name>
</gene>
<feature type="compositionally biased region" description="Acidic residues" evidence="2">
    <location>
        <begin position="302"/>
        <end position="311"/>
    </location>
</feature>
<feature type="region of interest" description="Disordered" evidence="2">
    <location>
        <begin position="41"/>
        <end position="72"/>
    </location>
</feature>
<organism evidence="4 5">
    <name type="scientific">Caerostris darwini</name>
    <dbReference type="NCBI Taxonomy" id="1538125"/>
    <lineage>
        <taxon>Eukaryota</taxon>
        <taxon>Metazoa</taxon>
        <taxon>Ecdysozoa</taxon>
        <taxon>Arthropoda</taxon>
        <taxon>Chelicerata</taxon>
        <taxon>Arachnida</taxon>
        <taxon>Araneae</taxon>
        <taxon>Araneomorphae</taxon>
        <taxon>Entelegynae</taxon>
        <taxon>Araneoidea</taxon>
        <taxon>Araneidae</taxon>
        <taxon>Caerostris</taxon>
    </lineage>
</organism>
<feature type="compositionally biased region" description="Polar residues" evidence="2">
    <location>
        <begin position="233"/>
        <end position="244"/>
    </location>
</feature>
<keyword evidence="3" id="KW-0732">Signal</keyword>
<dbReference type="Pfam" id="PF00379">
    <property type="entry name" value="Chitin_bind_4"/>
    <property type="match status" value="1"/>
</dbReference>
<protein>
    <submittedName>
        <fullName evidence="4">Uncharacterized protein</fullName>
    </submittedName>
</protein>
<dbReference type="PROSITE" id="PS51155">
    <property type="entry name" value="CHIT_BIND_RR_2"/>
    <property type="match status" value="1"/>
</dbReference>
<feature type="compositionally biased region" description="Low complexity" evidence="2">
    <location>
        <begin position="315"/>
        <end position="330"/>
    </location>
</feature>
<feature type="compositionally biased region" description="Basic and acidic residues" evidence="2">
    <location>
        <begin position="208"/>
        <end position="217"/>
    </location>
</feature>
<sequence length="419" mass="48453">MGFQNLILLLLTARCAYGFYPTDYIELSRLSGKAGLDSEEMFSKDETSRHDEASSEDHIPAETRYNDDYSTDYDPRDGIHTRTFSSLFEKPELENDALYSSEKIGRNLKREEYFDEQSKKSMSSYHMPRKMTIHSTEHLIDGAPGSDYNRPRSGHVGRSRRAKLSDYDEYYPKRYSAPYSEVPEYRSKPYPPPRQIDDHGDYPFLHSRQVDEPERQPRYPTVPHTKSPYYESYNKQVSKPSTKSYLRPTVPIRVEERNPSSYNRPKPRDLSTKNSGSRVSKLNHKKYPSKKHSETQARAPFDEEDDDEDEDFSAKPKTTSFSKSKSSSKPFSEENKHYLSATGYGKPVREQFHEQGVTGPHAYKFGYNTGDPENPMARYEERTPDGLVKGSYSYVDPMGKLQVVHYESHPERGFKTTHG</sequence>
<evidence type="ECO:0000313" key="5">
    <source>
        <dbReference type="Proteomes" id="UP001054837"/>
    </source>
</evidence>
<dbReference type="InterPro" id="IPR000618">
    <property type="entry name" value="Insect_cuticle"/>
</dbReference>
<evidence type="ECO:0000313" key="4">
    <source>
        <dbReference type="EMBL" id="GIY61101.1"/>
    </source>
</evidence>
<evidence type="ECO:0000256" key="2">
    <source>
        <dbReference type="SAM" id="MobiDB-lite"/>
    </source>
</evidence>
<proteinExistence type="predicted"/>
<feature type="region of interest" description="Disordered" evidence="2">
    <location>
        <begin position="139"/>
        <end position="161"/>
    </location>
</feature>
<evidence type="ECO:0000256" key="1">
    <source>
        <dbReference type="PROSITE-ProRule" id="PRU00497"/>
    </source>
</evidence>
<feature type="region of interest" description="Disordered" evidence="2">
    <location>
        <begin position="359"/>
        <end position="379"/>
    </location>
</feature>
<evidence type="ECO:0000256" key="3">
    <source>
        <dbReference type="SAM" id="SignalP"/>
    </source>
</evidence>
<dbReference type="AlphaFoldDB" id="A0AAV4UT65"/>
<reference evidence="4 5" key="1">
    <citation type="submission" date="2021-06" db="EMBL/GenBank/DDBJ databases">
        <title>Caerostris darwini draft genome.</title>
        <authorList>
            <person name="Kono N."/>
            <person name="Arakawa K."/>
        </authorList>
    </citation>
    <scope>NUCLEOTIDE SEQUENCE [LARGE SCALE GENOMIC DNA]</scope>
</reference>
<feature type="compositionally biased region" description="Basic residues" evidence="2">
    <location>
        <begin position="281"/>
        <end position="290"/>
    </location>
</feature>
<feature type="signal peptide" evidence="3">
    <location>
        <begin position="1"/>
        <end position="18"/>
    </location>
</feature>
<name>A0AAV4UT65_9ARAC</name>
<dbReference type="EMBL" id="BPLQ01011917">
    <property type="protein sequence ID" value="GIY61101.1"/>
    <property type="molecule type" value="Genomic_DNA"/>
</dbReference>
<dbReference type="Proteomes" id="UP001054837">
    <property type="component" value="Unassembled WGS sequence"/>
</dbReference>
<comment type="caution">
    <text evidence="4">The sequence shown here is derived from an EMBL/GenBank/DDBJ whole genome shotgun (WGS) entry which is preliminary data.</text>
</comment>
<feature type="compositionally biased region" description="Basic residues" evidence="2">
    <location>
        <begin position="152"/>
        <end position="161"/>
    </location>
</feature>
<keyword evidence="5" id="KW-1185">Reference proteome</keyword>
<feature type="region of interest" description="Disordered" evidence="2">
    <location>
        <begin position="176"/>
        <end position="344"/>
    </location>
</feature>
<dbReference type="GO" id="GO:0042302">
    <property type="term" value="F:structural constituent of cuticle"/>
    <property type="evidence" value="ECO:0007669"/>
    <property type="project" value="UniProtKB-UniRule"/>
</dbReference>
<accession>A0AAV4UT65</accession>